<proteinExistence type="inferred from homology"/>
<feature type="domain" description="Myotubularin phosphatase" evidence="2">
    <location>
        <begin position="1"/>
        <end position="135"/>
    </location>
</feature>
<name>A0A915JJ03_ROMCU</name>
<comment type="similarity">
    <text evidence="1">Belongs to the protein-tyrosine phosphatase family. Non-receptor class myotubularin subfamily.</text>
</comment>
<keyword evidence="3" id="KW-1185">Reference proteome</keyword>
<dbReference type="PROSITE" id="PS51339">
    <property type="entry name" value="PPASE_MYOTUBULARIN"/>
    <property type="match status" value="1"/>
</dbReference>
<dbReference type="Pfam" id="PF06602">
    <property type="entry name" value="Myotub-related"/>
    <property type="match status" value="1"/>
</dbReference>
<evidence type="ECO:0000313" key="3">
    <source>
        <dbReference type="Proteomes" id="UP000887565"/>
    </source>
</evidence>
<sequence length="135" mass="15231">MSVIVHGSEGMDSTLIIVSLIQIILDPDCRTIRGFEALIEREWIKGGHPFASRCTHLAYGKSKATIAVPDSPTFLLFLDCVWQICNQFSRSFEFTDALLIFIFDNAYASEFGTFLCNSEKEKLENGVKSRTISLW</sequence>
<dbReference type="PANTHER" id="PTHR10807:SF73">
    <property type="entry name" value="LD06050P"/>
    <property type="match status" value="1"/>
</dbReference>
<organism evidence="3 4">
    <name type="scientific">Romanomermis culicivorax</name>
    <name type="common">Nematode worm</name>
    <dbReference type="NCBI Taxonomy" id="13658"/>
    <lineage>
        <taxon>Eukaryota</taxon>
        <taxon>Metazoa</taxon>
        <taxon>Ecdysozoa</taxon>
        <taxon>Nematoda</taxon>
        <taxon>Enoplea</taxon>
        <taxon>Dorylaimia</taxon>
        <taxon>Mermithida</taxon>
        <taxon>Mermithoidea</taxon>
        <taxon>Mermithidae</taxon>
        <taxon>Romanomermis</taxon>
    </lineage>
</organism>
<dbReference type="GO" id="GO:0106018">
    <property type="term" value="F:phosphatidylinositol-3,5-bisphosphate phosphatase activity"/>
    <property type="evidence" value="ECO:0007669"/>
    <property type="project" value="TreeGrafter"/>
</dbReference>
<dbReference type="Proteomes" id="UP000887565">
    <property type="component" value="Unplaced"/>
</dbReference>
<dbReference type="AlphaFoldDB" id="A0A915JJ03"/>
<dbReference type="InterPro" id="IPR030564">
    <property type="entry name" value="Myotubularin"/>
</dbReference>
<evidence type="ECO:0000313" key="4">
    <source>
        <dbReference type="WBParaSite" id="nRc.2.0.1.t26062-RA"/>
    </source>
</evidence>
<dbReference type="InterPro" id="IPR029021">
    <property type="entry name" value="Prot-tyrosine_phosphatase-like"/>
</dbReference>
<evidence type="ECO:0000259" key="2">
    <source>
        <dbReference type="PROSITE" id="PS51339"/>
    </source>
</evidence>
<dbReference type="SUPFAM" id="SSF52799">
    <property type="entry name" value="(Phosphotyrosine protein) phosphatases II"/>
    <property type="match status" value="1"/>
</dbReference>
<dbReference type="InterPro" id="IPR010569">
    <property type="entry name" value="Myotubularin-like_Pase_dom"/>
</dbReference>
<dbReference type="GO" id="GO:0019903">
    <property type="term" value="F:protein phosphatase binding"/>
    <property type="evidence" value="ECO:0007669"/>
    <property type="project" value="TreeGrafter"/>
</dbReference>
<reference evidence="4" key="1">
    <citation type="submission" date="2022-11" db="UniProtKB">
        <authorList>
            <consortium name="WormBaseParasite"/>
        </authorList>
    </citation>
    <scope>IDENTIFICATION</scope>
</reference>
<dbReference type="GO" id="GO:0046856">
    <property type="term" value="P:phosphatidylinositol dephosphorylation"/>
    <property type="evidence" value="ECO:0007669"/>
    <property type="project" value="TreeGrafter"/>
</dbReference>
<protein>
    <submittedName>
        <fullName evidence="4">Myotubularin phosphatase domain-containing protein</fullName>
    </submittedName>
</protein>
<accession>A0A915JJ03</accession>
<dbReference type="OMA" id="NCIPAVI"/>
<evidence type="ECO:0000256" key="1">
    <source>
        <dbReference type="ARBA" id="ARBA00007471"/>
    </source>
</evidence>
<dbReference type="GO" id="GO:0005737">
    <property type="term" value="C:cytoplasm"/>
    <property type="evidence" value="ECO:0007669"/>
    <property type="project" value="TreeGrafter"/>
</dbReference>
<dbReference type="GO" id="GO:0004438">
    <property type="term" value="F:phosphatidylinositol-3-phosphate phosphatase activity"/>
    <property type="evidence" value="ECO:0007669"/>
    <property type="project" value="TreeGrafter"/>
</dbReference>
<dbReference type="PANTHER" id="PTHR10807">
    <property type="entry name" value="MYOTUBULARIN-RELATED"/>
    <property type="match status" value="1"/>
</dbReference>
<dbReference type="GO" id="GO:0010507">
    <property type="term" value="P:negative regulation of autophagy"/>
    <property type="evidence" value="ECO:0007669"/>
    <property type="project" value="TreeGrafter"/>
</dbReference>
<dbReference type="WBParaSite" id="nRc.2.0.1.t26062-RA">
    <property type="protein sequence ID" value="nRc.2.0.1.t26062-RA"/>
    <property type="gene ID" value="nRc.2.0.1.g26062"/>
</dbReference>